<organism evidence="1 2">
    <name type="scientific">Lipomyces orientalis</name>
    <dbReference type="NCBI Taxonomy" id="1233043"/>
    <lineage>
        <taxon>Eukaryota</taxon>
        <taxon>Fungi</taxon>
        <taxon>Dikarya</taxon>
        <taxon>Ascomycota</taxon>
        <taxon>Saccharomycotina</taxon>
        <taxon>Lipomycetes</taxon>
        <taxon>Lipomycetales</taxon>
        <taxon>Lipomycetaceae</taxon>
        <taxon>Lipomyces</taxon>
    </lineage>
</organism>
<gene>
    <name evidence="1" type="ORF">V1517DRAFT_189689</name>
</gene>
<reference evidence="2" key="1">
    <citation type="journal article" date="2024" name="Front. Bioeng. Biotechnol.">
        <title>Genome-scale model development and genomic sequencing of the oleaginous clade Lipomyces.</title>
        <authorList>
            <person name="Czajka J.J."/>
            <person name="Han Y."/>
            <person name="Kim J."/>
            <person name="Mondo S.J."/>
            <person name="Hofstad B.A."/>
            <person name="Robles A."/>
            <person name="Haridas S."/>
            <person name="Riley R."/>
            <person name="LaButti K."/>
            <person name="Pangilinan J."/>
            <person name="Andreopoulos W."/>
            <person name="Lipzen A."/>
            <person name="Yan J."/>
            <person name="Wang M."/>
            <person name="Ng V."/>
            <person name="Grigoriev I.V."/>
            <person name="Spatafora J.W."/>
            <person name="Magnuson J.K."/>
            <person name="Baker S.E."/>
            <person name="Pomraning K.R."/>
        </authorList>
    </citation>
    <scope>NUCLEOTIDE SEQUENCE [LARGE SCALE GENOMIC DNA]</scope>
    <source>
        <strain evidence="2">CBS 10300</strain>
    </source>
</reference>
<dbReference type="Proteomes" id="UP001489719">
    <property type="component" value="Unassembled WGS sequence"/>
</dbReference>
<comment type="caution">
    <text evidence="1">The sequence shown here is derived from an EMBL/GenBank/DDBJ whole genome shotgun (WGS) entry which is preliminary data.</text>
</comment>
<keyword evidence="2" id="KW-1185">Reference proteome</keyword>
<evidence type="ECO:0000313" key="1">
    <source>
        <dbReference type="EMBL" id="KAK9320930.1"/>
    </source>
</evidence>
<sequence>MAVVADNTADLEKAGYPASDTTVDQQNTFNAKPADLDALAKELGVDPRRLLWKIDVRLVPMLCILYLMAFLDRVNISNAALFSMKTDLGIQTGNRYNVALTIFFVPYILCEIPSNVLMKKFRPHIWLPICMFFFGLITCLQGFVQNYGGLLATRFFLGVAEAGMFPGCFYLIAMWYVRSEAQKRYSFFFSSTTLAGGFGGLLASAIGLLDGKRGYHGWRWIFIIEGAATCIIALTFFFLIVDFPEEAKFLTANERAYVKAKLAVDVGDSQRTQKTTVKDVLEIFKDYKVYLAGFMYFGLVVPSYGYAYFAPAIIKQLGYSTIQAQLHSVPPWAAACGASMISSVFSDYFRHRYLFTMSLTTIAIAGFGILLGEHHNVNTQYAALFLCALGLYSSMPIVVCWTTTNFGGHTRRGVGTGWQVGFGNIGGIIATFSFLATDAPRYTKGYSIGIAFAVVSMISCTIYLIGTQWENRQRDKGIGIEQWERLTADEKAKAGDQSPYFRYGS</sequence>
<protein>
    <submittedName>
        <fullName evidence="1">Major facilitator superfamily domain-containing protein</fullName>
    </submittedName>
</protein>
<accession>A0ACC3TIA1</accession>
<evidence type="ECO:0000313" key="2">
    <source>
        <dbReference type="Proteomes" id="UP001489719"/>
    </source>
</evidence>
<name>A0ACC3TIA1_9ASCO</name>
<proteinExistence type="predicted"/>
<dbReference type="EMBL" id="MU970112">
    <property type="protein sequence ID" value="KAK9320930.1"/>
    <property type="molecule type" value="Genomic_DNA"/>
</dbReference>